<dbReference type="InterPro" id="IPR027417">
    <property type="entry name" value="P-loop_NTPase"/>
</dbReference>
<sequence>MTTDLAMLLFGQLPGRGTLQRCAAVTRFDADLYDRLLRGDGDELDDLVAAGRVRETAPGQYRLEPSLRDCAWDQWWVDEGLTPGAAQVPPALASLALDLAAYYRGTDELEELRQCVLCAPVRARELFDRLYDAADRDFDLAGCQDLVDVLADPGRAHLVPIDLAERRDARQVRLTARGLYATEYHQTGRYLARHDLEQRLAALTEGPGILQFYAMGGMGKTMQLRWFTARHCLTQDPLIPCARIDFDVIDPVNAIRFPWLLLLELAGQLNPQITGAPFQELLRDQGKYRRALSRAAVPDTALLGEVASVAADSADITGRFLAALAEAPGLTRAIIVLDTLEEVILRPVADPAVLLDLLAALHTAAPTLSFVLSGRYDLRDRLPGFTERFPAADSVEVTPFDTEEATRYLVRRGARDDLIPAMIRRSDGLPFTLALYGDLAQGNPAITATEIDQTEDPALLYCLDRILERIPDDRLRWLLRYGVVPRRLDLDYVTRVLPPYLTRGMTTDNPLDNPAHDGRPRRDIKIFLTTGQPPQDLGLPALWAELIRYAGASSWVFPVAPDVVMFHENLRGPVRAFLRDQAVFSRLHEASARYYTERRDAEPALWARWTREIVFHRLHLARDDGLAFWRAGLEEAWLAGRDDWAAELAADLLSADYQDISGEPVLVDHEAWYDAHIALARAAVTRARKERAAGAAGASWSTAERDLAAADLLLIAHPEITGPTVAHLVAKAAVDALRGRVEEAEATIARAVELGVLPSLEADTLLARADIRPSESLPSVFRRAGDLGLDDVATYAARRYGSLQAASGRLTAALDWFERAGSAALPELGETLIRLGRPSQAVERLTRPGARAEAREVVLVAAEAMLELRQPYRARLFLAEHDLGGPDPIPGARADGDLGPIAGARADGGLGDADPVRAAILAARAEGDLLRTAAAEEILETARRQVVSDPDYAALTLELVRLHLRRTGNVRLAERALDAVERHPQLPPALELSARLARIDVRYGRSQWSLARELAAETVDRAQDGPPDLLVAAGLGGLPSGDALFARAILRGIRQFEETGARLALLGELRGTASMGDTELAHALARETLDPWLLERDQYPVADRAHLDLVAAEVARLDGRAELARQLLRGAAALLGALDPLVWLDWIDAMDRLEPARPGEPEPPLGFLDQHADHAELCAAYLIALARRRLPIDPHEVTRRRLADAVARLGVAQDGARLGDTSRRAELAAALSALALAQGLSSAARAAADEAVRLWAALGRDEDARVAAETLIPGSSGEPEAAPTVPGHAGDELTLRLGLSQDRIRLQVQVDGPRGTATELFRIPDWLDVSGAGGELRLARELTQPIDWARSAGQVLRPLSPRLAPRGDGKPVDLRLLDGGPLASVPWELARLPADDAQTHDGPLARHPELRYLYRGIGVREGLRVEAQAVERLLARLALPHDEVDRVLGATAAVDLREFQRQSRLRDQGRLRRSTWRALHRALRTARGGRPPHVLLVQPSRSRSVRWQRGLRGSVADTEAIYRDHSVHLTVLEDLDASTLDRQMIADVGEAERLDVIHLIAAIERPGQVPILHFLTDEPSSGLTVDDLDRFVHTLGQTVPPLIILDSITPSTSLELALAVLLRNRMADDLLAVDGIWTLLATGLADGKARATQMTRIAAALVNGESPAEIWRSVQSASAELPFATTALFSKLRPDAMFHPGKQ</sequence>
<name>A0A5M3WW95_9ACTN</name>
<gene>
    <name evidence="1" type="ORF">Amac_044300</name>
</gene>
<reference evidence="1 2" key="1">
    <citation type="submission" date="2019-10" db="EMBL/GenBank/DDBJ databases">
        <title>Whole genome shotgun sequence of Acrocarpospora macrocephala NBRC 16266.</title>
        <authorList>
            <person name="Ichikawa N."/>
            <person name="Kimura A."/>
            <person name="Kitahashi Y."/>
            <person name="Komaki H."/>
            <person name="Oguchi A."/>
        </authorList>
    </citation>
    <scope>NUCLEOTIDE SEQUENCE [LARGE SCALE GENOMIC DNA]</scope>
    <source>
        <strain evidence="1 2">NBRC 16266</strain>
    </source>
</reference>
<accession>A0A5M3WW95</accession>
<protein>
    <submittedName>
        <fullName evidence="1">Uncharacterized protein</fullName>
    </submittedName>
</protein>
<evidence type="ECO:0000313" key="1">
    <source>
        <dbReference type="EMBL" id="GES10833.1"/>
    </source>
</evidence>
<proteinExistence type="predicted"/>
<dbReference type="Proteomes" id="UP000331127">
    <property type="component" value="Unassembled WGS sequence"/>
</dbReference>
<comment type="caution">
    <text evidence="1">The sequence shown here is derived from an EMBL/GenBank/DDBJ whole genome shotgun (WGS) entry which is preliminary data.</text>
</comment>
<dbReference type="SUPFAM" id="SSF52540">
    <property type="entry name" value="P-loop containing nucleoside triphosphate hydrolases"/>
    <property type="match status" value="1"/>
</dbReference>
<dbReference type="RefSeq" id="WP_155356232.1">
    <property type="nucleotide sequence ID" value="NZ_BAAAHL010000014.1"/>
</dbReference>
<dbReference type="EMBL" id="BLAE01000024">
    <property type="protein sequence ID" value="GES10833.1"/>
    <property type="molecule type" value="Genomic_DNA"/>
</dbReference>
<dbReference type="OrthoDB" id="3884789at2"/>
<organism evidence="1 2">
    <name type="scientific">Acrocarpospora macrocephala</name>
    <dbReference type="NCBI Taxonomy" id="150177"/>
    <lineage>
        <taxon>Bacteria</taxon>
        <taxon>Bacillati</taxon>
        <taxon>Actinomycetota</taxon>
        <taxon>Actinomycetes</taxon>
        <taxon>Streptosporangiales</taxon>
        <taxon>Streptosporangiaceae</taxon>
        <taxon>Acrocarpospora</taxon>
    </lineage>
</organism>
<evidence type="ECO:0000313" key="2">
    <source>
        <dbReference type="Proteomes" id="UP000331127"/>
    </source>
</evidence>
<keyword evidence="2" id="KW-1185">Reference proteome</keyword>